<evidence type="ECO:0000256" key="2">
    <source>
        <dbReference type="ARBA" id="ARBA00023125"/>
    </source>
</evidence>
<organism evidence="7 8">
    <name type="scientific">Pseudomonas morbosilactucae</name>
    <dbReference type="NCBI Taxonomy" id="2938197"/>
    <lineage>
        <taxon>Bacteria</taxon>
        <taxon>Pseudomonadati</taxon>
        <taxon>Pseudomonadota</taxon>
        <taxon>Gammaproteobacteria</taxon>
        <taxon>Pseudomonadales</taxon>
        <taxon>Pseudomonadaceae</taxon>
        <taxon>Pseudomonas</taxon>
    </lineage>
</organism>
<evidence type="ECO:0000256" key="5">
    <source>
        <dbReference type="ARBA" id="ARBA00037345"/>
    </source>
</evidence>
<name>A0A9X1YQA1_9PSED</name>
<accession>A0A9X1YQA1</accession>
<dbReference type="PRINTS" id="PR00032">
    <property type="entry name" value="HTHARAC"/>
</dbReference>
<dbReference type="Gene3D" id="1.10.10.60">
    <property type="entry name" value="Homeodomain-like"/>
    <property type="match status" value="1"/>
</dbReference>
<keyword evidence="1" id="KW-0805">Transcription regulation</keyword>
<reference evidence="7 8" key="2">
    <citation type="journal article" date="2023" name="Plant Pathol.">
        <title>Dismantling and reorganizing Pseudomonas marginalis sensu#lato.</title>
        <authorList>
            <person name="Sawada H."/>
            <person name="Fujikawa T."/>
            <person name="Satou M."/>
        </authorList>
    </citation>
    <scope>NUCLEOTIDE SEQUENCE [LARGE SCALE GENOMIC DNA]</scope>
    <source>
        <strain evidence="7 8">MAFF 302030</strain>
    </source>
</reference>
<evidence type="ECO:0000256" key="4">
    <source>
        <dbReference type="ARBA" id="ARBA00023163"/>
    </source>
</evidence>
<dbReference type="InterPro" id="IPR018060">
    <property type="entry name" value="HTH_AraC"/>
</dbReference>
<evidence type="ECO:0000313" key="7">
    <source>
        <dbReference type="EMBL" id="MCK9796543.1"/>
    </source>
</evidence>
<sequence length="349" mass="39266">MAIQVEEGVQQGLANLGNFTAGQRLPATDWASESIDVATASHLASDRVDYWREMILRLFADVEIGAIPNPEFFGKVRSQKCELLRVSDVSAAAQAVNRRHLQPRDREEDKYFAVLMLEGSECLEQDGNRTVIGPGEFAIYDATRPHHLTFPTDWRQIIVSVPRSSLDQRVVGMERRTATRVSTDTPVGRVMRMFLEGLTSQISQFTPTEMLTLSESATSLIALALGNVQPLDPEHSRGRALTLMRVKVFVNDHLSDPALGTQAVAVATGLSARYINKLFEQEDSSLMRYILRRRLERCSADLLNPAQGRLRISDIAFRWGFNDLSHFSRAFRECYGRSPRAWREEQTPG</sequence>
<dbReference type="RefSeq" id="WP_268264318.1">
    <property type="nucleotide sequence ID" value="NZ_JALQCW010000004.1"/>
</dbReference>
<dbReference type="Pfam" id="PF14525">
    <property type="entry name" value="AraC_binding_2"/>
    <property type="match status" value="1"/>
</dbReference>
<evidence type="ECO:0000259" key="6">
    <source>
        <dbReference type="PROSITE" id="PS01124"/>
    </source>
</evidence>
<gene>
    <name evidence="7" type="ORF">M1B34_01970</name>
</gene>
<dbReference type="InterPro" id="IPR020449">
    <property type="entry name" value="Tscrpt_reg_AraC-type_HTH"/>
</dbReference>
<keyword evidence="3" id="KW-0010">Activator</keyword>
<feature type="domain" description="HTH araC/xylS-type" evidence="6">
    <location>
        <begin position="244"/>
        <end position="345"/>
    </location>
</feature>
<dbReference type="GO" id="GO:0043565">
    <property type="term" value="F:sequence-specific DNA binding"/>
    <property type="evidence" value="ECO:0007669"/>
    <property type="project" value="InterPro"/>
</dbReference>
<protein>
    <submittedName>
        <fullName evidence="7">Helix-turn-helix domain-containing protein</fullName>
    </submittedName>
</protein>
<evidence type="ECO:0000256" key="1">
    <source>
        <dbReference type="ARBA" id="ARBA00023015"/>
    </source>
</evidence>
<comment type="function">
    <text evidence="5">Regulatory protein of the TOL plasmid xyl operons. XylS activates the xylXYZLTEGFJQKIH operon required for the degradation of toluene, m-xylene and p-xylene.</text>
</comment>
<dbReference type="EMBL" id="JALQCW010000004">
    <property type="protein sequence ID" value="MCK9796543.1"/>
    <property type="molecule type" value="Genomic_DNA"/>
</dbReference>
<dbReference type="InterPro" id="IPR050204">
    <property type="entry name" value="AraC_XylS_family_regulators"/>
</dbReference>
<dbReference type="AlphaFoldDB" id="A0A9X1YQA1"/>
<proteinExistence type="predicted"/>
<keyword evidence="2" id="KW-0238">DNA-binding</keyword>
<dbReference type="SUPFAM" id="SSF46689">
    <property type="entry name" value="Homeodomain-like"/>
    <property type="match status" value="1"/>
</dbReference>
<comment type="caution">
    <text evidence="7">The sequence shown here is derived from an EMBL/GenBank/DDBJ whole genome shotgun (WGS) entry which is preliminary data.</text>
</comment>
<dbReference type="Proteomes" id="UP001155059">
    <property type="component" value="Unassembled WGS sequence"/>
</dbReference>
<dbReference type="Pfam" id="PF12833">
    <property type="entry name" value="HTH_18"/>
    <property type="match status" value="1"/>
</dbReference>
<dbReference type="InterPro" id="IPR009057">
    <property type="entry name" value="Homeodomain-like_sf"/>
</dbReference>
<dbReference type="GO" id="GO:0003700">
    <property type="term" value="F:DNA-binding transcription factor activity"/>
    <property type="evidence" value="ECO:0007669"/>
    <property type="project" value="InterPro"/>
</dbReference>
<dbReference type="SMART" id="SM00342">
    <property type="entry name" value="HTH_ARAC"/>
    <property type="match status" value="1"/>
</dbReference>
<dbReference type="PANTHER" id="PTHR46796:SF6">
    <property type="entry name" value="ARAC SUBFAMILY"/>
    <property type="match status" value="1"/>
</dbReference>
<reference evidence="7 8" key="1">
    <citation type="journal article" date="2022" name="Int. J. Syst. Evol. Microbiol.">
        <title>Pseudomonas aegrilactucae sp. nov. and Pseudomonas morbosilactucae sp. nov., pathogens causing bacterial rot of lettuce in Japan.</title>
        <authorList>
            <person name="Sawada H."/>
            <person name="Fujikawa T."/>
            <person name="Satou M."/>
        </authorList>
    </citation>
    <scope>NUCLEOTIDE SEQUENCE [LARGE SCALE GENOMIC DNA]</scope>
    <source>
        <strain evidence="7 8">MAFF 302030</strain>
    </source>
</reference>
<dbReference type="InterPro" id="IPR035418">
    <property type="entry name" value="AraC-bd_2"/>
</dbReference>
<dbReference type="PANTHER" id="PTHR46796">
    <property type="entry name" value="HTH-TYPE TRANSCRIPTIONAL ACTIVATOR RHAS-RELATED"/>
    <property type="match status" value="1"/>
</dbReference>
<keyword evidence="4" id="KW-0804">Transcription</keyword>
<evidence type="ECO:0000313" key="8">
    <source>
        <dbReference type="Proteomes" id="UP001155059"/>
    </source>
</evidence>
<dbReference type="PROSITE" id="PS01124">
    <property type="entry name" value="HTH_ARAC_FAMILY_2"/>
    <property type="match status" value="1"/>
</dbReference>
<evidence type="ECO:0000256" key="3">
    <source>
        <dbReference type="ARBA" id="ARBA00023159"/>
    </source>
</evidence>